<dbReference type="PANTHER" id="PTHR36447">
    <property type="entry name" value="BETA-GALACTOSIDASE GANA"/>
    <property type="match status" value="1"/>
</dbReference>
<dbReference type="SUPFAM" id="SSF51445">
    <property type="entry name" value="(Trans)glycosidases"/>
    <property type="match status" value="1"/>
</dbReference>
<dbReference type="Proteomes" id="UP001165080">
    <property type="component" value="Unassembled WGS sequence"/>
</dbReference>
<evidence type="ECO:0000313" key="6">
    <source>
        <dbReference type="Proteomes" id="UP001165080"/>
    </source>
</evidence>
<dbReference type="GO" id="GO:0005975">
    <property type="term" value="P:carbohydrate metabolic process"/>
    <property type="evidence" value="ECO:0007669"/>
    <property type="project" value="InterPro"/>
</dbReference>
<keyword evidence="6" id="KW-1185">Reference proteome</keyword>
<dbReference type="Pfam" id="PF02449">
    <property type="entry name" value="Glyco_hydro_42"/>
    <property type="match status" value="1"/>
</dbReference>
<dbReference type="GO" id="GO:0004565">
    <property type="term" value="F:beta-galactosidase activity"/>
    <property type="evidence" value="ECO:0007669"/>
    <property type="project" value="InterPro"/>
</dbReference>
<evidence type="ECO:0000256" key="1">
    <source>
        <dbReference type="ARBA" id="ARBA00022801"/>
    </source>
</evidence>
<keyword evidence="3" id="KW-1133">Transmembrane helix</keyword>
<evidence type="ECO:0000313" key="5">
    <source>
        <dbReference type="EMBL" id="GLC55890.1"/>
    </source>
</evidence>
<protein>
    <recommendedName>
        <fullName evidence="4">Glycoside hydrolase family 42 N-terminal domain-containing protein</fullName>
    </recommendedName>
</protein>
<organism evidence="5 6">
    <name type="scientific">Pleodorina starrii</name>
    <dbReference type="NCBI Taxonomy" id="330485"/>
    <lineage>
        <taxon>Eukaryota</taxon>
        <taxon>Viridiplantae</taxon>
        <taxon>Chlorophyta</taxon>
        <taxon>core chlorophytes</taxon>
        <taxon>Chlorophyceae</taxon>
        <taxon>CS clade</taxon>
        <taxon>Chlamydomonadales</taxon>
        <taxon>Volvocaceae</taxon>
        <taxon>Pleodorina</taxon>
    </lineage>
</organism>
<sequence>MASRGYGTRGRQDRTYSTGERVFLTLASFSIIILIYIAFVRSVSWAGPSGQSLGNYHLQSQTWPPIRKLTPGGTFGTIYHSELSSHFKMHSDKPRVDALVTTLKEMEAAGLASVIFSLNWEWGEPEQDKIRYDYLDRLMDAACKSTSLKVNMAVDLVTAPHWIWKRYPDAGAHDSDNRKYSRLSWFHTLSAGAGRNFLTNVATHLANGYAGCIVAVQPVYNNAYQTKYTQEYDAFQDYSPYALLEYRSWLKRKRLPLALLNVRWQTSFRRWTDVGPPKLHSGDYLGVDFSARYWDWLRFREEYGSQVYVSACEAVNSAGLQCFHRFAEFFTVVDAIYGVTMFKHVAASPHTSFLVMDSNFVTPYGNHTKPNRLRLHVSAARSYGKPVVFEASVERVADHAVLAASYRAALMAGADGLGLSHWLGRIAPNASLTQALGSVPECAAGELVGVFVHLDSCSAFHGLQWGWARTDPLHDFMEDLAERLSQRCESDVAVYVELSRFLADVTTFSRVVFVEPLLLYDTTEFASYLTVKAALMHVPHEVLRLPANVTSGPQLVVLQDLAPPTAAVGAPVGAAVHLAADISLQRQTQPELLQGLRRHRHRPAGAAAAAAGAAVTTAGAAATASGAAAPAAGAAAAGAGAAATAAGAAVTAAGAAVTAAGAAATASGAAAPAAGAAAPAAGAAATASGAAVTAAGAAATARLALPSPRLALPSPRLALPPPRLALLPSRLALPPPGLALPPPGLALPPPRLALPPPRLALLPSRLELPPPRLALPPPRLALPSPRLALPPPRLALLPSRLELPPPRLALPPPRLALPPPGLALPPLRLALPPLRLTLPSPRLPTWRPTAHKWERPGLLRFWQFRRRRRRWQPGVWAWLRLVLRSGAQGGGSRPAFAPCARWNGGAYLPACGLKQK</sequence>
<dbReference type="Gene3D" id="3.20.20.80">
    <property type="entry name" value="Glycosidases"/>
    <property type="match status" value="1"/>
</dbReference>
<dbReference type="PANTHER" id="PTHR36447:SF1">
    <property type="entry name" value="BETA-GALACTOSIDASE GANA"/>
    <property type="match status" value="1"/>
</dbReference>
<feature type="transmembrane region" description="Helical" evidence="3">
    <location>
        <begin position="21"/>
        <end position="39"/>
    </location>
</feature>
<dbReference type="InterPro" id="IPR003476">
    <property type="entry name" value="Glyco_hydro_42"/>
</dbReference>
<dbReference type="InterPro" id="IPR013529">
    <property type="entry name" value="Glyco_hydro_42_N"/>
</dbReference>
<reference evidence="5 6" key="1">
    <citation type="journal article" date="2023" name="Commun. Biol.">
        <title>Reorganization of the ancestral sex-determining regions during the evolution of trioecy in Pleodorina starrii.</title>
        <authorList>
            <person name="Takahashi K."/>
            <person name="Suzuki S."/>
            <person name="Kawai-Toyooka H."/>
            <person name="Yamamoto K."/>
            <person name="Hamaji T."/>
            <person name="Ootsuki R."/>
            <person name="Yamaguchi H."/>
            <person name="Kawachi M."/>
            <person name="Higashiyama T."/>
            <person name="Nozaki H."/>
        </authorList>
    </citation>
    <scope>NUCLEOTIDE SEQUENCE [LARGE SCALE GENOMIC DNA]</scope>
    <source>
        <strain evidence="5 6">NIES-4479</strain>
    </source>
</reference>
<gene>
    <name evidence="5" type="primary">PLEST002834</name>
    <name evidence="5" type="ORF">PLESTB_001040500</name>
</gene>
<keyword evidence="3" id="KW-0812">Transmembrane</keyword>
<proteinExistence type="predicted"/>
<keyword evidence="2" id="KW-0326">Glycosidase</keyword>
<keyword evidence="1" id="KW-0378">Hydrolase</keyword>
<evidence type="ECO:0000256" key="2">
    <source>
        <dbReference type="ARBA" id="ARBA00023295"/>
    </source>
</evidence>
<comment type="caution">
    <text evidence="5">The sequence shown here is derived from an EMBL/GenBank/DDBJ whole genome shotgun (WGS) entry which is preliminary data.</text>
</comment>
<evidence type="ECO:0000256" key="3">
    <source>
        <dbReference type="SAM" id="Phobius"/>
    </source>
</evidence>
<dbReference type="GO" id="GO:0009341">
    <property type="term" value="C:beta-galactosidase complex"/>
    <property type="evidence" value="ECO:0007669"/>
    <property type="project" value="InterPro"/>
</dbReference>
<evidence type="ECO:0000259" key="4">
    <source>
        <dbReference type="Pfam" id="PF02449"/>
    </source>
</evidence>
<name>A0A9W6F4V6_9CHLO</name>
<keyword evidence="3" id="KW-0472">Membrane</keyword>
<feature type="domain" description="Glycoside hydrolase family 42 N-terminal" evidence="4">
    <location>
        <begin position="101"/>
        <end position="386"/>
    </location>
</feature>
<accession>A0A9W6F4V6</accession>
<dbReference type="EMBL" id="BRXU01000014">
    <property type="protein sequence ID" value="GLC55890.1"/>
    <property type="molecule type" value="Genomic_DNA"/>
</dbReference>
<dbReference type="InterPro" id="IPR017853">
    <property type="entry name" value="GH"/>
</dbReference>
<dbReference type="AlphaFoldDB" id="A0A9W6F4V6"/>